<gene>
    <name evidence="6" type="ORF">CHS0354_023976</name>
</gene>
<evidence type="ECO:0000256" key="2">
    <source>
        <dbReference type="ARBA" id="ARBA00022801"/>
    </source>
</evidence>
<organism evidence="6 7">
    <name type="scientific">Potamilus streckersoni</name>
    <dbReference type="NCBI Taxonomy" id="2493646"/>
    <lineage>
        <taxon>Eukaryota</taxon>
        <taxon>Metazoa</taxon>
        <taxon>Spiralia</taxon>
        <taxon>Lophotrochozoa</taxon>
        <taxon>Mollusca</taxon>
        <taxon>Bivalvia</taxon>
        <taxon>Autobranchia</taxon>
        <taxon>Heteroconchia</taxon>
        <taxon>Palaeoheterodonta</taxon>
        <taxon>Unionida</taxon>
        <taxon>Unionoidea</taxon>
        <taxon>Unionidae</taxon>
        <taxon>Ambleminae</taxon>
        <taxon>Lampsilini</taxon>
        <taxon>Potamilus</taxon>
    </lineage>
</organism>
<evidence type="ECO:0000259" key="5">
    <source>
        <dbReference type="Pfam" id="PF07687"/>
    </source>
</evidence>
<reference evidence="6" key="1">
    <citation type="journal article" date="2021" name="Genome Biol. Evol.">
        <title>A High-Quality Reference Genome for a Parasitic Bivalve with Doubly Uniparental Inheritance (Bivalvia: Unionida).</title>
        <authorList>
            <person name="Smith C.H."/>
        </authorList>
    </citation>
    <scope>NUCLEOTIDE SEQUENCE</scope>
    <source>
        <strain evidence="6">CHS0354</strain>
    </source>
</reference>
<comment type="caution">
    <text evidence="6">The sequence shown here is derived from an EMBL/GenBank/DDBJ whole genome shotgun (WGS) entry which is preliminary data.</text>
</comment>
<evidence type="ECO:0000256" key="4">
    <source>
        <dbReference type="SAM" id="Coils"/>
    </source>
</evidence>
<dbReference type="InterPro" id="IPR011650">
    <property type="entry name" value="Peptidase_M20_dimer"/>
</dbReference>
<accession>A0AAE0S008</accession>
<comment type="similarity">
    <text evidence="1">Belongs to the peptidase M20 family.</text>
</comment>
<keyword evidence="7" id="KW-1185">Reference proteome</keyword>
<dbReference type="NCBIfam" id="TIGR01891">
    <property type="entry name" value="amidohydrolases"/>
    <property type="match status" value="1"/>
</dbReference>
<feature type="binding site" evidence="3">
    <location>
        <position position="147"/>
    </location>
    <ligand>
        <name>Mn(2+)</name>
        <dbReference type="ChEBI" id="CHEBI:29035"/>
        <label>2</label>
    </ligand>
</feature>
<keyword evidence="3" id="KW-0464">Manganese</keyword>
<keyword evidence="2" id="KW-0378">Hydrolase</keyword>
<name>A0AAE0S008_9BIVA</name>
<feature type="domain" description="Peptidase M20 dimerisation" evidence="5">
    <location>
        <begin position="198"/>
        <end position="277"/>
    </location>
</feature>
<evidence type="ECO:0000256" key="3">
    <source>
        <dbReference type="PIRSR" id="PIRSR005962-1"/>
    </source>
</evidence>
<dbReference type="InterPro" id="IPR017439">
    <property type="entry name" value="Amidohydrolase"/>
</dbReference>
<keyword evidence="3" id="KW-0479">Metal-binding</keyword>
<feature type="coiled-coil region" evidence="4">
    <location>
        <begin position="395"/>
        <end position="422"/>
    </location>
</feature>
<dbReference type="Proteomes" id="UP001195483">
    <property type="component" value="Unassembled WGS sequence"/>
</dbReference>
<evidence type="ECO:0000313" key="7">
    <source>
        <dbReference type="Proteomes" id="UP001195483"/>
    </source>
</evidence>
<dbReference type="GO" id="GO:0016787">
    <property type="term" value="F:hydrolase activity"/>
    <property type="evidence" value="ECO:0007669"/>
    <property type="project" value="UniProtKB-KW"/>
</dbReference>
<dbReference type="Pfam" id="PF07687">
    <property type="entry name" value="M20_dimer"/>
    <property type="match status" value="1"/>
</dbReference>
<protein>
    <recommendedName>
        <fullName evidence="5">Peptidase M20 dimerisation domain-containing protein</fullName>
    </recommendedName>
</protein>
<dbReference type="EMBL" id="JAEAOA010001427">
    <property type="protein sequence ID" value="KAK3582430.1"/>
    <property type="molecule type" value="Genomic_DNA"/>
</dbReference>
<feature type="binding site" evidence="3">
    <location>
        <position position="113"/>
    </location>
    <ligand>
        <name>Mn(2+)</name>
        <dbReference type="ChEBI" id="CHEBI:29035"/>
        <label>2</label>
    </ligand>
</feature>
<keyword evidence="4" id="KW-0175">Coiled coil</keyword>
<feature type="binding site" evidence="3">
    <location>
        <position position="111"/>
    </location>
    <ligand>
        <name>Mn(2+)</name>
        <dbReference type="ChEBI" id="CHEBI:29035"/>
        <label>2</label>
    </ligand>
</feature>
<reference evidence="6" key="3">
    <citation type="submission" date="2023-05" db="EMBL/GenBank/DDBJ databases">
        <authorList>
            <person name="Smith C.H."/>
        </authorList>
    </citation>
    <scope>NUCLEOTIDE SEQUENCE</scope>
    <source>
        <strain evidence="6">CHS0354</strain>
        <tissue evidence="6">Mantle</tissue>
    </source>
</reference>
<feature type="binding site" evidence="3">
    <location>
        <position position="372"/>
    </location>
    <ligand>
        <name>Mn(2+)</name>
        <dbReference type="ChEBI" id="CHEBI:29035"/>
        <label>2</label>
    </ligand>
</feature>
<dbReference type="FunFam" id="3.30.70.360:FF:000001">
    <property type="entry name" value="N-acetyldiaminopimelate deacetylase"/>
    <property type="match status" value="1"/>
</dbReference>
<dbReference type="Pfam" id="PF01546">
    <property type="entry name" value="Peptidase_M20"/>
    <property type="match status" value="1"/>
</dbReference>
<reference evidence="6" key="2">
    <citation type="journal article" date="2021" name="Genome Biol. Evol.">
        <title>Developing a high-quality reference genome for a parasitic bivalve with doubly uniparental inheritance (Bivalvia: Unionida).</title>
        <authorList>
            <person name="Smith C.H."/>
        </authorList>
    </citation>
    <scope>NUCLEOTIDE SEQUENCE</scope>
    <source>
        <strain evidence="6">CHS0354</strain>
        <tissue evidence="6">Mantle</tissue>
    </source>
</reference>
<dbReference type="PIRSF" id="PIRSF005962">
    <property type="entry name" value="Pept_M20D_amidohydro"/>
    <property type="match status" value="1"/>
</dbReference>
<sequence length="449" mass="49863">MVDLIKKQTNHIFNEIVDLRRDFHRNPELSFEEKKTSQKVKNYLHEIGVDAEKSIAGTGVVAKIIGTKKQTEETNGKVKRIALRADMDALPLTEETNHTFKSNTPNVMHACGHDAHTAMLLGVGKILSQNRNIFSGEVVLMFQPGEELLPGGALQMLKEGIFDPLPDAVFGQHCIPQIDVGKIGFYEGPMMAATDELYITVKGEGGHGSAPHRTKDPVLASVQIVQNIQSIISRNFPPEAPGVISITSIHGGHATNIIPNEVKLMGTLRTMNQSIREMAYVRLHDIVFHTGKALGVNAQIEIRHGYPVLINSTDKTQFAKAAAIEFLGESNVITPEPIMGAEDFAYFLQKAPGSFWQLGVRNEAQGIVHNIHSSQFDLDEEAIRVGNQTEIKIELREIRTALEKIDDRLDKVEVRLEKVETNTNTLTFDLKAHRNSSEAHRRTTNIPEK</sequence>
<proteinExistence type="inferred from homology"/>
<dbReference type="GO" id="GO:0046872">
    <property type="term" value="F:metal ion binding"/>
    <property type="evidence" value="ECO:0007669"/>
    <property type="project" value="UniProtKB-KW"/>
</dbReference>
<dbReference type="Gene3D" id="3.30.70.360">
    <property type="match status" value="1"/>
</dbReference>
<evidence type="ECO:0000256" key="1">
    <source>
        <dbReference type="ARBA" id="ARBA00006153"/>
    </source>
</evidence>
<comment type="cofactor">
    <cofactor evidence="3">
        <name>Mn(2+)</name>
        <dbReference type="ChEBI" id="CHEBI:29035"/>
    </cofactor>
    <text evidence="3">The Mn(2+) ion enhances activity.</text>
</comment>
<dbReference type="SUPFAM" id="SSF55031">
    <property type="entry name" value="Bacterial exopeptidase dimerisation domain"/>
    <property type="match status" value="1"/>
</dbReference>
<dbReference type="Gene3D" id="3.40.630.10">
    <property type="entry name" value="Zn peptidases"/>
    <property type="match status" value="1"/>
</dbReference>
<dbReference type="PANTHER" id="PTHR11014:SF63">
    <property type="entry name" value="METALLOPEPTIDASE, PUTATIVE (AFU_ORTHOLOGUE AFUA_6G09600)-RELATED"/>
    <property type="match status" value="1"/>
</dbReference>
<feature type="binding site" evidence="3">
    <location>
        <position position="173"/>
    </location>
    <ligand>
        <name>Mn(2+)</name>
        <dbReference type="ChEBI" id="CHEBI:29035"/>
        <label>1</label>
    </ligand>
</feature>
<dbReference type="PANTHER" id="PTHR11014">
    <property type="entry name" value="PEPTIDASE M20 FAMILY MEMBER"/>
    <property type="match status" value="1"/>
</dbReference>
<dbReference type="InterPro" id="IPR002933">
    <property type="entry name" value="Peptidase_M20"/>
</dbReference>
<dbReference type="AlphaFoldDB" id="A0AAE0S008"/>
<dbReference type="InterPro" id="IPR036264">
    <property type="entry name" value="Bact_exopeptidase_dim_dom"/>
</dbReference>
<evidence type="ECO:0000313" key="6">
    <source>
        <dbReference type="EMBL" id="KAK3582430.1"/>
    </source>
</evidence>
<dbReference type="SUPFAM" id="SSF53187">
    <property type="entry name" value="Zn-dependent exopeptidases"/>
    <property type="match status" value="1"/>
</dbReference>